<evidence type="ECO:0000313" key="3">
    <source>
        <dbReference type="EMBL" id="NNU79838.1"/>
    </source>
</evidence>
<keyword evidence="1" id="KW-1133">Transmembrane helix</keyword>
<dbReference type="EMBL" id="JABFBC010000001">
    <property type="protein sequence ID" value="NNU79838.1"/>
    <property type="molecule type" value="Genomic_DNA"/>
</dbReference>
<gene>
    <name evidence="3" type="ORF">HMH01_05220</name>
</gene>
<feature type="transmembrane region" description="Helical" evidence="1">
    <location>
        <begin position="251"/>
        <end position="272"/>
    </location>
</feature>
<proteinExistence type="predicted"/>
<feature type="transmembrane region" description="Helical" evidence="1">
    <location>
        <begin position="223"/>
        <end position="245"/>
    </location>
</feature>
<evidence type="ECO:0000259" key="2">
    <source>
        <dbReference type="Pfam" id="PF00892"/>
    </source>
</evidence>
<dbReference type="InterPro" id="IPR037185">
    <property type="entry name" value="EmrE-like"/>
</dbReference>
<evidence type="ECO:0000313" key="4">
    <source>
        <dbReference type="Proteomes" id="UP000572377"/>
    </source>
</evidence>
<sequence>MDLWIPITIAAAFAQNLRFMLQKTLKGRLSTLGVTFSRFVYAAPLAWVVVAGLLMQPGVDWPGLTPRALAFGAVGAVAQIVATALVVTLFSLRNFAVGIAFSKTETVMTALLSAAILAEPVTGGAWVAILVTVAGVLLMSGLPSRGNLTGGMLSRAAGIGIASGAIFAMASIGYRGASLSLAQGDFLIRAAVTLALVTTFQTVLMAVWLAFREPGEIGRVIGAWRIAAWVGLTGMLGSLGWFSAFTLMNAAYVKALGQIELVFTVLASVFFFRERITRAEAAGIVLVAGGIILLVLIG</sequence>
<dbReference type="SUPFAM" id="SSF103481">
    <property type="entry name" value="Multidrug resistance efflux transporter EmrE"/>
    <property type="match status" value="2"/>
</dbReference>
<dbReference type="PANTHER" id="PTHR22911:SF137">
    <property type="entry name" value="SOLUTE CARRIER FAMILY 35 MEMBER G2-RELATED"/>
    <property type="match status" value="1"/>
</dbReference>
<feature type="transmembrane region" description="Helical" evidence="1">
    <location>
        <begin position="152"/>
        <end position="174"/>
    </location>
</feature>
<feature type="transmembrane region" description="Helical" evidence="1">
    <location>
        <begin position="279"/>
        <end position="297"/>
    </location>
</feature>
<reference evidence="3 4" key="1">
    <citation type="submission" date="2020-05" db="EMBL/GenBank/DDBJ databases">
        <title>Gimesia benthica sp. nov., a novel planctomycete isolated from a deep-sea water sample of the Northwest Indian Ocean.</title>
        <authorList>
            <person name="Wang J."/>
            <person name="Ruan C."/>
            <person name="Song L."/>
            <person name="Zhu Y."/>
            <person name="Li A."/>
            <person name="Zheng X."/>
            <person name="Wang L."/>
            <person name="Lu Z."/>
            <person name="Huang Y."/>
            <person name="Du W."/>
            <person name="Zhou Y."/>
            <person name="Huang L."/>
            <person name="Dai X."/>
        </authorList>
    </citation>
    <scope>NUCLEOTIDE SEQUENCE [LARGE SCALE GENOMIC DNA]</scope>
    <source>
        <strain evidence="3 4">YYQ-30</strain>
    </source>
</reference>
<name>A0A849L0N9_9RHOB</name>
<dbReference type="PANTHER" id="PTHR22911">
    <property type="entry name" value="ACYL-MALONYL CONDENSING ENZYME-RELATED"/>
    <property type="match status" value="1"/>
</dbReference>
<evidence type="ECO:0000256" key="1">
    <source>
        <dbReference type="SAM" id="Phobius"/>
    </source>
</evidence>
<dbReference type="Pfam" id="PF00892">
    <property type="entry name" value="EamA"/>
    <property type="match status" value="2"/>
</dbReference>
<dbReference type="Gene3D" id="1.10.3730.20">
    <property type="match status" value="1"/>
</dbReference>
<keyword evidence="1" id="KW-0472">Membrane</keyword>
<dbReference type="GO" id="GO:0016020">
    <property type="term" value="C:membrane"/>
    <property type="evidence" value="ECO:0007669"/>
    <property type="project" value="InterPro"/>
</dbReference>
<dbReference type="RefSeq" id="WP_171323138.1">
    <property type="nucleotide sequence ID" value="NZ_JABFBC010000001.1"/>
</dbReference>
<keyword evidence="4" id="KW-1185">Reference proteome</keyword>
<dbReference type="Proteomes" id="UP000572377">
    <property type="component" value="Unassembled WGS sequence"/>
</dbReference>
<keyword evidence="1" id="KW-0812">Transmembrane</keyword>
<feature type="domain" description="EamA" evidence="2">
    <location>
        <begin position="4"/>
        <end position="140"/>
    </location>
</feature>
<comment type="caution">
    <text evidence="3">The sequence shown here is derived from an EMBL/GenBank/DDBJ whole genome shotgun (WGS) entry which is preliminary data.</text>
</comment>
<organism evidence="3 4">
    <name type="scientific">Halovulum dunhuangense</name>
    <dbReference type="NCBI Taxonomy" id="1505036"/>
    <lineage>
        <taxon>Bacteria</taxon>
        <taxon>Pseudomonadati</taxon>
        <taxon>Pseudomonadota</taxon>
        <taxon>Alphaproteobacteria</taxon>
        <taxon>Rhodobacterales</taxon>
        <taxon>Paracoccaceae</taxon>
        <taxon>Halovulum</taxon>
    </lineage>
</organism>
<feature type="transmembrane region" description="Helical" evidence="1">
    <location>
        <begin position="186"/>
        <end position="211"/>
    </location>
</feature>
<feature type="transmembrane region" description="Helical" evidence="1">
    <location>
        <begin position="68"/>
        <end position="90"/>
    </location>
</feature>
<accession>A0A849L0N9</accession>
<feature type="transmembrane region" description="Helical" evidence="1">
    <location>
        <begin position="38"/>
        <end position="56"/>
    </location>
</feature>
<protein>
    <submittedName>
        <fullName evidence="3">DMT family transporter</fullName>
    </submittedName>
</protein>
<feature type="domain" description="EamA" evidence="2">
    <location>
        <begin position="193"/>
        <end position="295"/>
    </location>
</feature>
<dbReference type="AlphaFoldDB" id="A0A849L0N9"/>
<dbReference type="InterPro" id="IPR000620">
    <property type="entry name" value="EamA_dom"/>
</dbReference>
<feature type="transmembrane region" description="Helical" evidence="1">
    <location>
        <begin position="110"/>
        <end position="140"/>
    </location>
</feature>